<evidence type="ECO:0000256" key="14">
    <source>
        <dbReference type="RuleBase" id="RU000584"/>
    </source>
</evidence>
<dbReference type="STRING" id="1471761.B0W44_04545"/>
<keyword evidence="20" id="KW-1185">Reference proteome</keyword>
<evidence type="ECO:0000256" key="9">
    <source>
        <dbReference type="HAMAP-Rule" id="MF_00087"/>
    </source>
</evidence>
<feature type="binding site" evidence="9 11">
    <location>
        <begin position="114"/>
        <end position="116"/>
    </location>
    <ligand>
        <name>substrate</name>
    </ligand>
</feature>
<dbReference type="InterPro" id="IPR006151">
    <property type="entry name" value="Shikm_DH/Glu-tRNA_Rdtase"/>
</dbReference>
<evidence type="ECO:0000256" key="7">
    <source>
        <dbReference type="ARBA" id="ARBA00047464"/>
    </source>
</evidence>
<dbReference type="InterPro" id="IPR036291">
    <property type="entry name" value="NAD(P)-bd_dom_sf"/>
</dbReference>
<dbReference type="Gene3D" id="3.30.460.30">
    <property type="entry name" value="Glutamyl-tRNA reductase, N-terminal domain"/>
    <property type="match status" value="1"/>
</dbReference>
<dbReference type="GO" id="GO:0019353">
    <property type="term" value="P:protoporphyrinogen IX biosynthetic process from glutamate"/>
    <property type="evidence" value="ECO:0007669"/>
    <property type="project" value="TreeGrafter"/>
</dbReference>
<name>A0A1U9K546_9BACL</name>
<evidence type="ECO:0000259" key="18">
    <source>
        <dbReference type="Pfam" id="PF05201"/>
    </source>
</evidence>
<evidence type="ECO:0000256" key="10">
    <source>
        <dbReference type="PIRSR" id="PIRSR000445-1"/>
    </source>
</evidence>
<dbReference type="InterPro" id="IPR015895">
    <property type="entry name" value="4pyrrol_synth_GluRdtase_N"/>
</dbReference>
<evidence type="ECO:0000256" key="5">
    <source>
        <dbReference type="ARBA" id="ARBA00023002"/>
    </source>
</evidence>
<evidence type="ECO:0000256" key="11">
    <source>
        <dbReference type="PIRSR" id="PIRSR000445-2"/>
    </source>
</evidence>
<reference evidence="19 20" key="1">
    <citation type="journal article" date="2015" name="Int. J. Syst. Evol. Microbiol.">
        <title>Novibacillus thermophilus gen. nov., sp. nov., a Gram-staining-negative and moderately thermophilic member of the family Thermoactinomycetaceae.</title>
        <authorList>
            <person name="Yang G."/>
            <person name="Chen J."/>
            <person name="Zhou S."/>
        </authorList>
    </citation>
    <scope>NUCLEOTIDE SEQUENCE [LARGE SCALE GENOMIC DNA]</scope>
    <source>
        <strain evidence="19 20">SG-1</strain>
    </source>
</reference>
<gene>
    <name evidence="9" type="primary">hemA</name>
    <name evidence="19" type="ORF">B0W44_04545</name>
</gene>
<keyword evidence="5 9" id="KW-0560">Oxidoreductase</keyword>
<feature type="domain" description="Tetrapyrrole biosynthesis glutamyl-tRNA reductase dimerisation" evidence="16">
    <location>
        <begin position="320"/>
        <end position="419"/>
    </location>
</feature>
<dbReference type="Pfam" id="PF00745">
    <property type="entry name" value="GlutR_dimer"/>
    <property type="match status" value="1"/>
</dbReference>
<comment type="subunit">
    <text evidence="9">Homodimer.</text>
</comment>
<evidence type="ECO:0000259" key="16">
    <source>
        <dbReference type="Pfam" id="PF00745"/>
    </source>
</evidence>
<dbReference type="InterPro" id="IPR036343">
    <property type="entry name" value="GluRdtase_N_sf"/>
</dbReference>
<dbReference type="InterPro" id="IPR018214">
    <property type="entry name" value="GluRdtase_CS"/>
</dbReference>
<keyword evidence="4 9" id="KW-0521">NADP</keyword>
<dbReference type="CDD" id="cd05213">
    <property type="entry name" value="NAD_bind_Glutamyl_tRNA_reduct"/>
    <property type="match status" value="1"/>
</dbReference>
<dbReference type="Gene3D" id="3.40.50.720">
    <property type="entry name" value="NAD(P)-binding Rossmann-like Domain"/>
    <property type="match status" value="1"/>
</dbReference>
<evidence type="ECO:0000256" key="4">
    <source>
        <dbReference type="ARBA" id="ARBA00022857"/>
    </source>
</evidence>
<dbReference type="EMBL" id="CP019699">
    <property type="protein sequence ID" value="AQS55146.1"/>
    <property type="molecule type" value="Genomic_DNA"/>
</dbReference>
<comment type="function">
    <text evidence="9">Catalyzes the NADPH-dependent reduction of glutamyl-tRNA(Glu) to glutamate 1-semialdehyde (GSA).</text>
</comment>
<comment type="miscellaneous">
    <text evidence="9">During catalysis, the active site Cys acts as a nucleophile attacking the alpha-carbonyl group of tRNA-bound glutamate with the formation of a thioester intermediate between enzyme and glutamate, and the concomitant release of tRNA(Glu). The thioester intermediate is finally reduced by direct hydride transfer from NADPH, to form the product GSA.</text>
</comment>
<dbReference type="FunFam" id="3.30.460.30:FF:000001">
    <property type="entry name" value="Glutamyl-tRNA reductase"/>
    <property type="match status" value="1"/>
</dbReference>
<dbReference type="PANTHER" id="PTHR43013">
    <property type="entry name" value="GLUTAMYL-TRNA REDUCTASE"/>
    <property type="match status" value="1"/>
</dbReference>
<proteinExistence type="inferred from homology"/>
<dbReference type="PIRSF" id="PIRSF000445">
    <property type="entry name" value="4pyrrol_synth_GluRdtase"/>
    <property type="match status" value="1"/>
</dbReference>
<dbReference type="InterPro" id="IPR015896">
    <property type="entry name" value="4pyrrol_synth_GluRdtase_dimer"/>
</dbReference>
<feature type="binding site" evidence="9 12">
    <location>
        <begin position="189"/>
        <end position="194"/>
    </location>
    <ligand>
        <name>NADP(+)</name>
        <dbReference type="ChEBI" id="CHEBI:58349"/>
    </ligand>
</feature>
<feature type="region of interest" description="Disordered" evidence="15">
    <location>
        <begin position="424"/>
        <end position="445"/>
    </location>
</feature>
<comment type="catalytic activity">
    <reaction evidence="7 9 14">
        <text>(S)-4-amino-5-oxopentanoate + tRNA(Glu) + NADP(+) = L-glutamyl-tRNA(Glu) + NADPH + H(+)</text>
        <dbReference type="Rhea" id="RHEA:12344"/>
        <dbReference type="Rhea" id="RHEA-COMP:9663"/>
        <dbReference type="Rhea" id="RHEA-COMP:9680"/>
        <dbReference type="ChEBI" id="CHEBI:15378"/>
        <dbReference type="ChEBI" id="CHEBI:57501"/>
        <dbReference type="ChEBI" id="CHEBI:57783"/>
        <dbReference type="ChEBI" id="CHEBI:58349"/>
        <dbReference type="ChEBI" id="CHEBI:78442"/>
        <dbReference type="ChEBI" id="CHEBI:78520"/>
        <dbReference type="EC" id="1.2.1.70"/>
    </reaction>
</comment>
<dbReference type="OrthoDB" id="110209at2"/>
<feature type="domain" description="Glutamyl-tRNA reductase N-terminal" evidence="18">
    <location>
        <begin position="6"/>
        <end position="156"/>
    </location>
</feature>
<dbReference type="NCBIfam" id="TIGR01035">
    <property type="entry name" value="hemA"/>
    <property type="match status" value="1"/>
</dbReference>
<dbReference type="InterPro" id="IPR000343">
    <property type="entry name" value="4pyrrol_synth_GluRdtase"/>
</dbReference>
<evidence type="ECO:0000256" key="2">
    <source>
        <dbReference type="ARBA" id="ARBA00005916"/>
    </source>
</evidence>
<evidence type="ECO:0000313" key="20">
    <source>
        <dbReference type="Proteomes" id="UP000188603"/>
    </source>
</evidence>
<keyword evidence="6 9" id="KW-0627">Porphyrin biosynthesis</keyword>
<evidence type="ECO:0000256" key="1">
    <source>
        <dbReference type="ARBA" id="ARBA00005059"/>
    </source>
</evidence>
<feature type="site" description="Important for activity" evidence="9 13">
    <location>
        <position position="99"/>
    </location>
</feature>
<dbReference type="PANTHER" id="PTHR43013:SF1">
    <property type="entry name" value="GLUTAMYL-TRNA REDUCTASE"/>
    <property type="match status" value="1"/>
</dbReference>
<evidence type="ECO:0000256" key="6">
    <source>
        <dbReference type="ARBA" id="ARBA00023244"/>
    </source>
</evidence>
<feature type="domain" description="Quinate/shikimate 5-dehydrogenase/glutamyl-tRNA reductase" evidence="17">
    <location>
        <begin position="171"/>
        <end position="306"/>
    </location>
</feature>
<dbReference type="GO" id="GO:0008883">
    <property type="term" value="F:glutamyl-tRNA reductase activity"/>
    <property type="evidence" value="ECO:0007669"/>
    <property type="project" value="UniProtKB-UniRule"/>
</dbReference>
<dbReference type="GO" id="GO:0050661">
    <property type="term" value="F:NADP binding"/>
    <property type="evidence" value="ECO:0007669"/>
    <property type="project" value="InterPro"/>
</dbReference>
<dbReference type="Pfam" id="PF05201">
    <property type="entry name" value="GlutR_N"/>
    <property type="match status" value="1"/>
</dbReference>
<evidence type="ECO:0000256" key="12">
    <source>
        <dbReference type="PIRSR" id="PIRSR000445-3"/>
    </source>
</evidence>
<dbReference type="SUPFAM" id="SSF51735">
    <property type="entry name" value="NAD(P)-binding Rossmann-fold domains"/>
    <property type="match status" value="1"/>
</dbReference>
<feature type="active site" description="Nucleophile" evidence="9 10">
    <location>
        <position position="50"/>
    </location>
</feature>
<evidence type="ECO:0000259" key="17">
    <source>
        <dbReference type="Pfam" id="PF01488"/>
    </source>
</evidence>
<evidence type="ECO:0000256" key="13">
    <source>
        <dbReference type="PIRSR" id="PIRSR000445-4"/>
    </source>
</evidence>
<comment type="domain">
    <text evidence="9">Possesses an unusual extended V-shaped dimeric structure with each monomer consisting of three distinct domains arranged along a curved 'spinal' alpha-helix. The N-terminal catalytic domain specifically recognizes the glutamate moiety of the substrate. The second domain is the NADPH-binding domain, and the third C-terminal domain is responsible for dimerization.</text>
</comment>
<sequence length="445" mass="49890">MHILTIGLNHKSAPVSVRERFAISPSSLPRALKTLRNTKSILECAILSTCNRMEIYVVCDQLHTGRYYVKTFLAQWFNIDTEEFVDHLYMLDGNEAVEHLFEVACGLDSMVLGETQILGQVREAMQTAQEAGSTGTLLNRLFRQAVTVGKKAQSETEIGQNAVSVSYAAVELGKKIFDDFTGKTMLILGAGKMGELTAKHLQSNGADRVLVVNRSKERGEALAERFSGEAYSFHHLEQAVEKSDVIISSTGSEEAVLTKEQVARVMKKRRNRPLFLIDIAVPRDIDASVHDIENVFLYDIDDLEGIVAFNKEERAKEAEKVRELILAEMDEFTSWLQTLGVVPLISALREKALNAQAEAMQRIERKIPDLTERERKILSKQTKSIVNQLLRDPIIQIKELAAEPGGEEALKLFERLFALEVEEEGEEEAGQETYSPTVERVPVRT</sequence>
<feature type="binding site" evidence="9 11">
    <location>
        <position position="109"/>
    </location>
    <ligand>
        <name>substrate</name>
    </ligand>
</feature>
<feature type="binding site" evidence="9 11">
    <location>
        <position position="120"/>
    </location>
    <ligand>
        <name>substrate</name>
    </ligand>
</feature>
<dbReference type="Proteomes" id="UP000188603">
    <property type="component" value="Chromosome"/>
</dbReference>
<dbReference type="SUPFAM" id="SSF69742">
    <property type="entry name" value="Glutamyl tRNA-reductase catalytic, N-terminal domain"/>
    <property type="match status" value="1"/>
</dbReference>
<comment type="similarity">
    <text evidence="2 9 14">Belongs to the glutamyl-tRNA reductase family.</text>
</comment>
<dbReference type="UniPathway" id="UPA00251">
    <property type="reaction ID" value="UER00316"/>
</dbReference>
<dbReference type="SUPFAM" id="SSF69075">
    <property type="entry name" value="Glutamyl tRNA-reductase dimerization domain"/>
    <property type="match status" value="1"/>
</dbReference>
<dbReference type="AlphaFoldDB" id="A0A1U9K546"/>
<dbReference type="HAMAP" id="MF_00087">
    <property type="entry name" value="Glu_tRNA_reductase"/>
    <property type="match status" value="1"/>
</dbReference>
<evidence type="ECO:0000256" key="15">
    <source>
        <dbReference type="SAM" id="MobiDB-lite"/>
    </source>
</evidence>
<evidence type="ECO:0000313" key="19">
    <source>
        <dbReference type="EMBL" id="AQS55146.1"/>
    </source>
</evidence>
<dbReference type="PROSITE" id="PS00747">
    <property type="entry name" value="GLUTR"/>
    <property type="match status" value="1"/>
</dbReference>
<dbReference type="Pfam" id="PF01488">
    <property type="entry name" value="Shikimate_DH"/>
    <property type="match status" value="1"/>
</dbReference>
<evidence type="ECO:0000256" key="8">
    <source>
        <dbReference type="ARBA" id="ARBA00068659"/>
    </source>
</evidence>
<feature type="binding site" evidence="9 11">
    <location>
        <begin position="49"/>
        <end position="52"/>
    </location>
    <ligand>
        <name>substrate</name>
    </ligand>
</feature>
<dbReference type="FunFam" id="3.40.50.720:FF:000031">
    <property type="entry name" value="Glutamyl-tRNA reductase"/>
    <property type="match status" value="1"/>
</dbReference>
<accession>A0A1U9K546</accession>
<dbReference type="KEGG" id="ntr:B0W44_04545"/>
<comment type="pathway">
    <text evidence="1 9 14">Porphyrin-containing compound metabolism; protoporphyrin-IX biosynthesis; 5-aminolevulinate from L-glutamyl-tRNA(Glu): step 1/2.</text>
</comment>
<dbReference type="NCBIfam" id="NF000744">
    <property type="entry name" value="PRK00045.1-3"/>
    <property type="match status" value="1"/>
</dbReference>
<protein>
    <recommendedName>
        <fullName evidence="8 9">Glutamyl-tRNA reductase</fullName>
        <shortName evidence="9">GluTR</shortName>
        <ecNumber evidence="3 9">1.2.1.70</ecNumber>
    </recommendedName>
</protein>
<dbReference type="InterPro" id="IPR036453">
    <property type="entry name" value="GluRdtase_dimer_dom_sf"/>
</dbReference>
<organism evidence="19 20">
    <name type="scientific">Novibacillus thermophilus</name>
    <dbReference type="NCBI Taxonomy" id="1471761"/>
    <lineage>
        <taxon>Bacteria</taxon>
        <taxon>Bacillati</taxon>
        <taxon>Bacillota</taxon>
        <taxon>Bacilli</taxon>
        <taxon>Bacillales</taxon>
        <taxon>Thermoactinomycetaceae</taxon>
        <taxon>Novibacillus</taxon>
    </lineage>
</organism>
<evidence type="ECO:0000256" key="3">
    <source>
        <dbReference type="ARBA" id="ARBA00012970"/>
    </source>
</evidence>
<dbReference type="EC" id="1.2.1.70" evidence="3 9"/>
<dbReference type="RefSeq" id="WP_077718965.1">
    <property type="nucleotide sequence ID" value="NZ_CP019699.1"/>
</dbReference>